<dbReference type="HOGENOM" id="CLU_131446_0_0_7"/>
<keyword evidence="4" id="KW-1185">Reference proteome</keyword>
<name>I0EPG0_HELC0</name>
<dbReference type="Proteomes" id="UP000005010">
    <property type="component" value="Chromosome"/>
</dbReference>
<feature type="domain" description="DUF3972" evidence="2">
    <location>
        <begin position="42"/>
        <end position="165"/>
    </location>
</feature>
<dbReference type="InterPro" id="IPR025002">
    <property type="entry name" value="DUF3972"/>
</dbReference>
<dbReference type="PATRIC" id="fig|182217.3.peg.1667"/>
<evidence type="ECO:0000256" key="1">
    <source>
        <dbReference type="SAM" id="Coils"/>
    </source>
</evidence>
<sequence length="193" mass="21926">MDILNLDKVEKGLEEETTKVLDEDKQAILEDLSALAWVEVAEFSTLSGLSEERIIELVNEGKIQSKKSGSKLLIDVSSGTNALVKRVENNLVSMDMDGHALEPIFVEKTINTILGLHDKVVLAKDETIGAFKNENMFLKDALISMQEVYEEDKKTIDMMRIELEKAREEIEFMKRKYRLMWGKVSDMGSVNKK</sequence>
<dbReference type="eggNOG" id="ENOG503181V">
    <property type="taxonomic scope" value="Bacteria"/>
</dbReference>
<dbReference type="EMBL" id="CP003479">
    <property type="protein sequence ID" value="AFI04829.1"/>
    <property type="molecule type" value="Genomic_DNA"/>
</dbReference>
<keyword evidence="1" id="KW-0175">Coiled coil</keyword>
<protein>
    <recommendedName>
        <fullName evidence="2">DUF3972 domain-containing protein</fullName>
    </recommendedName>
</protein>
<accession>I0EPG0</accession>
<gene>
    <name evidence="3" type="ordered locus">HCW_07860</name>
</gene>
<dbReference type="AlphaFoldDB" id="I0EPG0"/>
<evidence type="ECO:0000313" key="4">
    <source>
        <dbReference type="Proteomes" id="UP000005010"/>
    </source>
</evidence>
<dbReference type="STRING" id="182217.HCW_07860"/>
<feature type="coiled-coil region" evidence="1">
    <location>
        <begin position="149"/>
        <end position="176"/>
    </location>
</feature>
<proteinExistence type="predicted"/>
<dbReference type="Pfam" id="PF13118">
    <property type="entry name" value="DUF3972"/>
    <property type="match status" value="1"/>
</dbReference>
<evidence type="ECO:0000313" key="3">
    <source>
        <dbReference type="EMBL" id="AFI04829.1"/>
    </source>
</evidence>
<evidence type="ECO:0000259" key="2">
    <source>
        <dbReference type="Pfam" id="PF13118"/>
    </source>
</evidence>
<organism evidence="3 4">
    <name type="scientific">Helicobacter cetorum (strain ATCC BAA-429 / MIT 00-7128)</name>
    <dbReference type="NCBI Taxonomy" id="182217"/>
    <lineage>
        <taxon>Bacteria</taxon>
        <taxon>Pseudomonadati</taxon>
        <taxon>Campylobacterota</taxon>
        <taxon>Epsilonproteobacteria</taxon>
        <taxon>Campylobacterales</taxon>
        <taxon>Helicobacteraceae</taxon>
        <taxon>Helicobacter</taxon>
    </lineage>
</organism>
<reference evidence="4" key="1">
    <citation type="submission" date="2012-04" db="EMBL/GenBank/DDBJ databases">
        <title>Complete genome sequence of Helicobacter cetorum strain MIT 00-7128.</title>
        <authorList>
            <person name="Kersulyte D."/>
            <person name="Berg D.E."/>
        </authorList>
    </citation>
    <scope>NUCLEOTIDE SEQUENCE [LARGE SCALE GENOMIC DNA]</scope>
    <source>
        <strain evidence="4">MIT 00-7128</strain>
    </source>
</reference>
<dbReference type="KEGG" id="hce:HCW_07860"/>